<organism evidence="2 3">
    <name type="scientific">Sutcliffiella horikoshii</name>
    <dbReference type="NCBI Taxonomy" id="79883"/>
    <lineage>
        <taxon>Bacteria</taxon>
        <taxon>Bacillati</taxon>
        <taxon>Bacillota</taxon>
        <taxon>Bacilli</taxon>
        <taxon>Bacillales</taxon>
        <taxon>Bacillaceae</taxon>
        <taxon>Sutcliffiella</taxon>
    </lineage>
</organism>
<dbReference type="RefSeq" id="WP_148964738.1">
    <property type="nucleotide sequence ID" value="NZ_VTEU01000001.1"/>
</dbReference>
<keyword evidence="1" id="KW-0472">Membrane</keyword>
<dbReference type="AlphaFoldDB" id="A0AA95B830"/>
<feature type="transmembrane region" description="Helical" evidence="1">
    <location>
        <begin position="61"/>
        <end position="80"/>
    </location>
</feature>
<keyword evidence="1" id="KW-0812">Transmembrane</keyword>
<dbReference type="EMBL" id="VTEU01000001">
    <property type="protein sequence ID" value="TYS61040.1"/>
    <property type="molecule type" value="Genomic_DNA"/>
</dbReference>
<feature type="transmembrane region" description="Helical" evidence="1">
    <location>
        <begin position="130"/>
        <end position="155"/>
    </location>
</feature>
<reference evidence="2 3" key="1">
    <citation type="submission" date="2019-08" db="EMBL/GenBank/DDBJ databases">
        <title>Bacillus genomes from the desert of Cuatro Cienegas, Coahuila.</title>
        <authorList>
            <person name="Olmedo-Alvarez G."/>
        </authorList>
    </citation>
    <scope>NUCLEOTIDE SEQUENCE [LARGE SCALE GENOMIC DNA]</scope>
    <source>
        <strain evidence="2 3">CH88_3T</strain>
    </source>
</reference>
<feature type="transmembrane region" description="Helical" evidence="1">
    <location>
        <begin position="100"/>
        <end position="121"/>
    </location>
</feature>
<evidence type="ECO:0000313" key="2">
    <source>
        <dbReference type="EMBL" id="TYS61040.1"/>
    </source>
</evidence>
<accession>A0AA95B830</accession>
<evidence type="ECO:0000256" key="1">
    <source>
        <dbReference type="SAM" id="Phobius"/>
    </source>
</evidence>
<dbReference type="Proteomes" id="UP000323393">
    <property type="component" value="Unassembled WGS sequence"/>
</dbReference>
<gene>
    <name evidence="2" type="ORF">FZC74_01825</name>
</gene>
<feature type="transmembrane region" description="Helical" evidence="1">
    <location>
        <begin position="175"/>
        <end position="196"/>
    </location>
</feature>
<comment type="caution">
    <text evidence="2">The sequence shown here is derived from an EMBL/GenBank/DDBJ whole genome shotgun (WGS) entry which is preliminary data.</text>
</comment>
<feature type="transmembrane region" description="Helical" evidence="1">
    <location>
        <begin position="9"/>
        <end position="30"/>
    </location>
</feature>
<dbReference type="PANTHER" id="PTHR39419">
    <property type="entry name" value="SLL0814 PROTEIN"/>
    <property type="match status" value="1"/>
</dbReference>
<feature type="transmembrane region" description="Helical" evidence="1">
    <location>
        <begin position="230"/>
        <end position="247"/>
    </location>
</feature>
<dbReference type="PANTHER" id="PTHR39419:SF1">
    <property type="entry name" value="SLL0814 PROTEIN"/>
    <property type="match status" value="1"/>
</dbReference>
<dbReference type="InterPro" id="IPR007354">
    <property type="entry name" value="CruF-like"/>
</dbReference>
<feature type="transmembrane region" description="Helical" evidence="1">
    <location>
        <begin position="208"/>
        <end position="224"/>
    </location>
</feature>
<evidence type="ECO:0000313" key="3">
    <source>
        <dbReference type="Proteomes" id="UP000323393"/>
    </source>
</evidence>
<feature type="transmembrane region" description="Helical" evidence="1">
    <location>
        <begin position="36"/>
        <end position="54"/>
    </location>
</feature>
<keyword evidence="1" id="KW-1133">Transmembrane helix</keyword>
<sequence>MKINMWEKLIVRFFIIWYICGVVLLTFDLLPPWLEWANVVFLVTAGTLGGIYFIKNYRSIGFFFTFLVFFAAMAAEHFGVKYGFLFGDYYYNSYFGPKLFDVPITIGFAWVLVISTSHVLANRVIPNAPILIKATLAALATVVLDLIIDPVAYIAKEYWIWEGTSFYYDIPMFNFYSWFGLSFLFHMVILLLSKNISPKENQYWEKNMYVLYGLMIGMFCMIAITAELYLALTVTIIPTLLLYLATLRSKEFLHDSSKKKQTV</sequence>
<dbReference type="Pfam" id="PF04240">
    <property type="entry name" value="Caroten_synth"/>
    <property type="match status" value="1"/>
</dbReference>
<name>A0AA95B830_9BACI</name>
<protein>
    <submittedName>
        <fullName evidence="2">Carotenoid biosynthesis protein</fullName>
    </submittedName>
</protein>
<proteinExistence type="predicted"/>